<evidence type="ECO:0000313" key="1">
    <source>
        <dbReference type="EMBL" id="KIM76555.1"/>
    </source>
</evidence>
<reference evidence="2" key="2">
    <citation type="submission" date="2015-01" db="EMBL/GenBank/DDBJ databases">
        <title>Evolutionary Origins and Diversification of the Mycorrhizal Mutualists.</title>
        <authorList>
            <consortium name="DOE Joint Genome Institute"/>
            <consortium name="Mycorrhizal Genomics Consortium"/>
            <person name="Kohler A."/>
            <person name="Kuo A."/>
            <person name="Nagy L.G."/>
            <person name="Floudas D."/>
            <person name="Copeland A."/>
            <person name="Barry K.W."/>
            <person name="Cichocki N."/>
            <person name="Veneault-Fourrey C."/>
            <person name="LaButti K."/>
            <person name="Lindquist E.A."/>
            <person name="Lipzen A."/>
            <person name="Lundell T."/>
            <person name="Morin E."/>
            <person name="Murat C."/>
            <person name="Riley R."/>
            <person name="Ohm R."/>
            <person name="Sun H."/>
            <person name="Tunlid A."/>
            <person name="Henrissat B."/>
            <person name="Grigoriev I.V."/>
            <person name="Hibbett D.S."/>
            <person name="Martin F."/>
        </authorList>
    </citation>
    <scope>NUCLEOTIDE SEQUENCE [LARGE SCALE GENOMIC DNA]</scope>
    <source>
        <strain evidence="2">F 1598</strain>
    </source>
</reference>
<reference evidence="1 2" key="1">
    <citation type="submission" date="2014-04" db="EMBL/GenBank/DDBJ databases">
        <authorList>
            <consortium name="DOE Joint Genome Institute"/>
            <person name="Kuo A."/>
            <person name="Tarkka M."/>
            <person name="Buscot F."/>
            <person name="Kohler A."/>
            <person name="Nagy L.G."/>
            <person name="Floudas D."/>
            <person name="Copeland A."/>
            <person name="Barry K.W."/>
            <person name="Cichocki N."/>
            <person name="Veneault-Fourrey C."/>
            <person name="LaButti K."/>
            <person name="Lindquist E.A."/>
            <person name="Lipzen A."/>
            <person name="Lundell T."/>
            <person name="Morin E."/>
            <person name="Murat C."/>
            <person name="Sun H."/>
            <person name="Tunlid A."/>
            <person name="Henrissat B."/>
            <person name="Grigoriev I.V."/>
            <person name="Hibbett D.S."/>
            <person name="Martin F."/>
            <person name="Nordberg H.P."/>
            <person name="Cantor M.N."/>
            <person name="Hua S.X."/>
        </authorList>
    </citation>
    <scope>NUCLEOTIDE SEQUENCE [LARGE SCALE GENOMIC DNA]</scope>
    <source>
        <strain evidence="1 2">F 1598</strain>
    </source>
</reference>
<sequence length="69" mass="8132">MTIYTFGRTRYKRAIDYYGQKWVLLMYTVERLQIQDQENLSLALLALIRLKETALNPTNVDGESHLELI</sequence>
<gene>
    <name evidence="1" type="ORF">PILCRDRAFT_646057</name>
</gene>
<proteinExistence type="predicted"/>
<dbReference type="Proteomes" id="UP000054166">
    <property type="component" value="Unassembled WGS sequence"/>
</dbReference>
<protein>
    <submittedName>
        <fullName evidence="1">Uncharacterized protein</fullName>
    </submittedName>
</protein>
<dbReference type="HOGENOM" id="CLU_2776823_0_0_1"/>
<name>A0A0C3EVK7_PILCF</name>
<dbReference type="AlphaFoldDB" id="A0A0C3EVK7"/>
<accession>A0A0C3EVK7</accession>
<dbReference type="EMBL" id="KN833034">
    <property type="protein sequence ID" value="KIM76555.1"/>
    <property type="molecule type" value="Genomic_DNA"/>
</dbReference>
<keyword evidence="2" id="KW-1185">Reference proteome</keyword>
<organism evidence="1 2">
    <name type="scientific">Piloderma croceum (strain F 1598)</name>
    <dbReference type="NCBI Taxonomy" id="765440"/>
    <lineage>
        <taxon>Eukaryota</taxon>
        <taxon>Fungi</taxon>
        <taxon>Dikarya</taxon>
        <taxon>Basidiomycota</taxon>
        <taxon>Agaricomycotina</taxon>
        <taxon>Agaricomycetes</taxon>
        <taxon>Agaricomycetidae</taxon>
        <taxon>Atheliales</taxon>
        <taxon>Atheliaceae</taxon>
        <taxon>Piloderma</taxon>
    </lineage>
</organism>
<evidence type="ECO:0000313" key="2">
    <source>
        <dbReference type="Proteomes" id="UP000054166"/>
    </source>
</evidence>
<dbReference type="InParanoid" id="A0A0C3EVK7"/>